<evidence type="ECO:0000259" key="10">
    <source>
        <dbReference type="PROSITE" id="PS50011"/>
    </source>
</evidence>
<dbReference type="GO" id="GO:0005524">
    <property type="term" value="F:ATP binding"/>
    <property type="evidence" value="ECO:0007669"/>
    <property type="project" value="UniProtKB-KW"/>
</dbReference>
<feature type="region of interest" description="Disordered" evidence="9">
    <location>
        <begin position="482"/>
        <end position="524"/>
    </location>
</feature>
<keyword evidence="6" id="KW-0067">ATP-binding</keyword>
<dbReference type="EMBL" id="QGMJ01000220">
    <property type="protein sequence ID" value="TVY39598.1"/>
    <property type="molecule type" value="Genomic_DNA"/>
</dbReference>
<keyword evidence="5 11" id="KW-0418">Kinase</keyword>
<dbReference type="Gene3D" id="1.10.510.10">
    <property type="entry name" value="Transferase(Phosphotransferase) domain 1"/>
    <property type="match status" value="1"/>
</dbReference>
<evidence type="ECO:0000256" key="7">
    <source>
        <dbReference type="ARBA" id="ARBA00047899"/>
    </source>
</evidence>
<feature type="region of interest" description="Disordered" evidence="9">
    <location>
        <begin position="599"/>
        <end position="654"/>
    </location>
</feature>
<feature type="domain" description="Protein kinase" evidence="10">
    <location>
        <begin position="82"/>
        <end position="479"/>
    </location>
</feature>
<dbReference type="GO" id="GO:0005634">
    <property type="term" value="C:nucleus"/>
    <property type="evidence" value="ECO:0007669"/>
    <property type="project" value="TreeGrafter"/>
</dbReference>
<comment type="catalytic activity">
    <reaction evidence="7">
        <text>L-threonyl-[protein] + ATP = O-phospho-L-threonyl-[protein] + ADP + H(+)</text>
        <dbReference type="Rhea" id="RHEA:46608"/>
        <dbReference type="Rhea" id="RHEA-COMP:11060"/>
        <dbReference type="Rhea" id="RHEA-COMP:11605"/>
        <dbReference type="ChEBI" id="CHEBI:15378"/>
        <dbReference type="ChEBI" id="CHEBI:30013"/>
        <dbReference type="ChEBI" id="CHEBI:30616"/>
        <dbReference type="ChEBI" id="CHEBI:61977"/>
        <dbReference type="ChEBI" id="CHEBI:456216"/>
        <dbReference type="EC" id="2.7.11.1"/>
    </reaction>
</comment>
<dbReference type="InterPro" id="IPR011009">
    <property type="entry name" value="Kinase-like_dom_sf"/>
</dbReference>
<evidence type="ECO:0000256" key="8">
    <source>
        <dbReference type="ARBA" id="ARBA00048679"/>
    </source>
</evidence>
<organism evidence="11 12">
    <name type="scientific">Lachnellula subtilissima</name>
    <dbReference type="NCBI Taxonomy" id="602034"/>
    <lineage>
        <taxon>Eukaryota</taxon>
        <taxon>Fungi</taxon>
        <taxon>Dikarya</taxon>
        <taxon>Ascomycota</taxon>
        <taxon>Pezizomycotina</taxon>
        <taxon>Leotiomycetes</taxon>
        <taxon>Helotiales</taxon>
        <taxon>Lachnaceae</taxon>
        <taxon>Lachnellula</taxon>
    </lineage>
</organism>
<feature type="compositionally biased region" description="Pro residues" evidence="9">
    <location>
        <begin position="509"/>
        <end position="522"/>
    </location>
</feature>
<keyword evidence="2" id="KW-0723">Serine/threonine-protein kinase</keyword>
<dbReference type="SUPFAM" id="SSF56112">
    <property type="entry name" value="Protein kinase-like (PK-like)"/>
    <property type="match status" value="1"/>
</dbReference>
<evidence type="ECO:0000256" key="6">
    <source>
        <dbReference type="ARBA" id="ARBA00022840"/>
    </source>
</evidence>
<dbReference type="AlphaFoldDB" id="A0A8H8UA42"/>
<feature type="compositionally biased region" description="Polar residues" evidence="9">
    <location>
        <begin position="749"/>
        <end position="774"/>
    </location>
</feature>
<dbReference type="Pfam" id="PF00069">
    <property type="entry name" value="Pkinase"/>
    <property type="match status" value="1"/>
</dbReference>
<dbReference type="PANTHER" id="PTHR43671:SF98">
    <property type="entry name" value="SERINE_THREONINE-PROTEIN KINASE NEK11"/>
    <property type="match status" value="1"/>
</dbReference>
<dbReference type="EC" id="2.7.11.1" evidence="1"/>
<feature type="region of interest" description="Disordered" evidence="9">
    <location>
        <begin position="684"/>
        <end position="727"/>
    </location>
</feature>
<feature type="region of interest" description="Disordered" evidence="9">
    <location>
        <begin position="744"/>
        <end position="774"/>
    </location>
</feature>
<dbReference type="SMART" id="SM00220">
    <property type="entry name" value="S_TKc"/>
    <property type="match status" value="1"/>
</dbReference>
<comment type="caution">
    <text evidence="11">The sequence shown here is derived from an EMBL/GenBank/DDBJ whole genome shotgun (WGS) entry which is preliminary data.</text>
</comment>
<proteinExistence type="predicted"/>
<feature type="compositionally biased region" description="Polar residues" evidence="9">
    <location>
        <begin position="490"/>
        <end position="502"/>
    </location>
</feature>
<dbReference type="GO" id="GO:0004674">
    <property type="term" value="F:protein serine/threonine kinase activity"/>
    <property type="evidence" value="ECO:0007669"/>
    <property type="project" value="UniProtKB-KW"/>
</dbReference>
<dbReference type="Proteomes" id="UP000462212">
    <property type="component" value="Unassembled WGS sequence"/>
</dbReference>
<evidence type="ECO:0000313" key="12">
    <source>
        <dbReference type="Proteomes" id="UP000462212"/>
    </source>
</evidence>
<evidence type="ECO:0000256" key="2">
    <source>
        <dbReference type="ARBA" id="ARBA00022527"/>
    </source>
</evidence>
<evidence type="ECO:0000256" key="4">
    <source>
        <dbReference type="ARBA" id="ARBA00022741"/>
    </source>
</evidence>
<reference evidence="11 12" key="1">
    <citation type="submission" date="2018-05" db="EMBL/GenBank/DDBJ databases">
        <title>Genome sequencing and assembly of the regulated plant pathogen Lachnellula willkommii and related sister species for the development of diagnostic species identification markers.</title>
        <authorList>
            <person name="Giroux E."/>
            <person name="Bilodeau G."/>
        </authorList>
    </citation>
    <scope>NUCLEOTIDE SEQUENCE [LARGE SCALE GENOMIC DNA]</scope>
    <source>
        <strain evidence="11 12">CBS 197.66</strain>
    </source>
</reference>
<feature type="region of interest" description="Disordered" evidence="9">
    <location>
        <begin position="545"/>
        <end position="569"/>
    </location>
</feature>
<feature type="compositionally biased region" description="Low complexity" evidence="9">
    <location>
        <begin position="606"/>
        <end position="617"/>
    </location>
</feature>
<evidence type="ECO:0000256" key="5">
    <source>
        <dbReference type="ARBA" id="ARBA00022777"/>
    </source>
</evidence>
<evidence type="ECO:0000256" key="1">
    <source>
        <dbReference type="ARBA" id="ARBA00012513"/>
    </source>
</evidence>
<evidence type="ECO:0000313" key="11">
    <source>
        <dbReference type="EMBL" id="TVY39598.1"/>
    </source>
</evidence>
<evidence type="ECO:0000256" key="9">
    <source>
        <dbReference type="SAM" id="MobiDB-lite"/>
    </source>
</evidence>
<dbReference type="PROSITE" id="PS50011">
    <property type="entry name" value="PROTEIN_KINASE_DOM"/>
    <property type="match status" value="1"/>
</dbReference>
<keyword evidence="3" id="KW-0808">Transferase</keyword>
<name>A0A8H8UA42_9HELO</name>
<accession>A0A8H8UA42</accession>
<dbReference type="InterPro" id="IPR000719">
    <property type="entry name" value="Prot_kinase_dom"/>
</dbReference>
<protein>
    <recommendedName>
        <fullName evidence="1">non-specific serine/threonine protein kinase</fullName>
        <ecNumber evidence="1">2.7.11.1</ecNumber>
    </recommendedName>
</protein>
<comment type="catalytic activity">
    <reaction evidence="8">
        <text>L-seryl-[protein] + ATP = O-phospho-L-seryl-[protein] + ADP + H(+)</text>
        <dbReference type="Rhea" id="RHEA:17989"/>
        <dbReference type="Rhea" id="RHEA-COMP:9863"/>
        <dbReference type="Rhea" id="RHEA-COMP:11604"/>
        <dbReference type="ChEBI" id="CHEBI:15378"/>
        <dbReference type="ChEBI" id="CHEBI:29999"/>
        <dbReference type="ChEBI" id="CHEBI:30616"/>
        <dbReference type="ChEBI" id="CHEBI:83421"/>
        <dbReference type="ChEBI" id="CHEBI:456216"/>
        <dbReference type="EC" id="2.7.11.1"/>
    </reaction>
</comment>
<feature type="compositionally biased region" description="Polar residues" evidence="9">
    <location>
        <begin position="545"/>
        <end position="559"/>
    </location>
</feature>
<dbReference type="InterPro" id="IPR050660">
    <property type="entry name" value="NEK_Ser/Thr_kinase"/>
</dbReference>
<sequence length="986" mass="111370">MAPPARRPALNEFFQWETQSWVEVVQDLTTDERAYFMPLEILTSYFTANDSSALKSIISEVFEAEFPPIDPEIILRSHTAVFCILLRLGQGQYIEDFVQFEELSDIRLPFDPNHPPAEFSFANDDPGFLKRFCEKQWMYCVPVFNRHMLHKHFGPQRLLPITYKESLVKEGVLDRSVVKIYGPHNRLNDAGRDKAMNNPHINTFVLERYPIKAGESRYKEKVNGFRSVKQESSIRGFYGSYIQGDYYHILLQFPDKGTLEDYFQNEAPPSRGTDLIKFWEALFQLIIGLKSIHTARGAHQNVKPENVLVISNHASTSSDCEFKFADFGLNHIPAGNRGEVLGTSPQEAQTYDPPENYMPFKDDETVLPENPSWETDIWSLGCIYSEAAMWIADGYKGLVEYRQQRISETKRISFQGGDCFHNGKQVLVTVLEAHRDIEDRLRRSDHITKDVLDSMVDEMLWEEDRPSAKALWRKAEVILHRARKRRPSKSSEGPSRIPSGQNRILPPLRLQPPTQPLPPIPSLPRGLIPGLPSIVERNHPANVENWRSNVSEPHSTPRSNGPRGPPSEISSLVLQNKQMSSVSSVSDFDREVTDSVASWQLGDNNSSTSPTSPFSSPHVSIYESQQNTLNEGRPRVISKQNSYESRRPNGISRGLSYASQHEVIEKSSRTLSLAEHPAYTQLSSNIASSNVAPSPADGGSNRHSMVSDTRSPEETRPRAPPSNHTDEWFFLIPKKSRPVEAAKRMENGPGSNTHDTRRSMSSHSNITAMPSISSDPASENAGFLSLNTCIEWRKAHKKVKKHSKVPRLPGNHMLEGLKERDHVFIIDDSASMAPLWPDVHRVFETLSYIVKGMSPGGTELYFTISYDTWRRKDTSDLVAWAEKKICAGETDISYRLNLELQSYAAKVRNAKGGKMRPISFYVLTNGVWGQGDDPRTCIGEMAQLLRDMDMQGHVAIQFIAFAETKEALEKMADLAEGEFAVDIVDS</sequence>
<keyword evidence="4" id="KW-0547">Nucleotide-binding</keyword>
<dbReference type="OrthoDB" id="5986190at2759"/>
<evidence type="ECO:0000256" key="3">
    <source>
        <dbReference type="ARBA" id="ARBA00022679"/>
    </source>
</evidence>
<keyword evidence="12" id="KW-1185">Reference proteome</keyword>
<gene>
    <name evidence="11" type="primary">MKP1</name>
    <name evidence="11" type="ORF">LSUB1_G003214</name>
</gene>
<dbReference type="PANTHER" id="PTHR43671">
    <property type="entry name" value="SERINE/THREONINE-PROTEIN KINASE NEK"/>
    <property type="match status" value="1"/>
</dbReference>